<feature type="transmembrane region" description="Helical" evidence="9">
    <location>
        <begin position="201"/>
        <end position="222"/>
    </location>
</feature>
<evidence type="ECO:0000256" key="4">
    <source>
        <dbReference type="ARBA" id="ARBA00022475"/>
    </source>
</evidence>
<evidence type="ECO:0000256" key="8">
    <source>
        <dbReference type="ARBA" id="ARBA00023136"/>
    </source>
</evidence>
<comment type="similarity">
    <text evidence="3">Belongs to the CobD/CbiB family.</text>
</comment>
<evidence type="ECO:0000256" key="7">
    <source>
        <dbReference type="ARBA" id="ARBA00022989"/>
    </source>
</evidence>
<keyword evidence="12" id="KW-1185">Reference proteome</keyword>
<evidence type="ECO:0000313" key="10">
    <source>
        <dbReference type="EMBL" id="ASZ53163.1"/>
    </source>
</evidence>
<dbReference type="Proteomes" id="UP000191946">
    <property type="component" value="Unassembled WGS sequence"/>
</dbReference>
<feature type="transmembrane region" description="Helical" evidence="9">
    <location>
        <begin position="59"/>
        <end position="81"/>
    </location>
</feature>
<evidence type="ECO:0000313" key="12">
    <source>
        <dbReference type="Proteomes" id="UP000191946"/>
    </source>
</evidence>
<dbReference type="InterPro" id="IPR004485">
    <property type="entry name" value="Cobalamin_biosynth_CobD/CbiB"/>
</dbReference>
<dbReference type="GO" id="GO:0005886">
    <property type="term" value="C:plasma membrane"/>
    <property type="evidence" value="ECO:0007669"/>
    <property type="project" value="UniProtKB-SubCell"/>
</dbReference>
<evidence type="ECO:0000256" key="1">
    <source>
        <dbReference type="ARBA" id="ARBA00004651"/>
    </source>
</evidence>
<comment type="pathway">
    <text evidence="2">Cofactor biosynthesis; adenosylcobalamin biosynthesis.</text>
</comment>
<dbReference type="GO" id="GO:0048472">
    <property type="term" value="F:threonine-phosphate decarboxylase activity"/>
    <property type="evidence" value="ECO:0007669"/>
    <property type="project" value="InterPro"/>
</dbReference>
<evidence type="ECO:0000256" key="6">
    <source>
        <dbReference type="ARBA" id="ARBA00022692"/>
    </source>
</evidence>
<feature type="transmembrane region" description="Helical" evidence="9">
    <location>
        <begin position="160"/>
        <end position="181"/>
    </location>
</feature>
<dbReference type="RefSeq" id="WP_005497119.1">
    <property type="nucleotide sequence ID" value="NZ_CP023248.2"/>
</dbReference>
<keyword evidence="7 9" id="KW-1133">Transmembrane helix</keyword>
<evidence type="ECO:0000313" key="11">
    <source>
        <dbReference type="EMBL" id="OQK01868.1"/>
    </source>
</evidence>
<gene>
    <name evidence="11" type="ORF">AKG60_08145</name>
    <name evidence="10" type="ORF">YA91_22690</name>
</gene>
<name>A0A249W8Z1_VIBPH</name>
<dbReference type="UniPathway" id="UPA00148"/>
<dbReference type="EMBL" id="LHQV01000010">
    <property type="protein sequence ID" value="OQK01868.1"/>
    <property type="molecule type" value="Genomic_DNA"/>
</dbReference>
<reference evidence="10" key="2">
    <citation type="submission" date="2017-09" db="EMBL/GenBank/DDBJ databases">
        <authorList>
            <person name="Ehlers B."/>
            <person name="Leendertz F.H."/>
        </authorList>
    </citation>
    <scope>NUCLEOTIDE SEQUENCE</scope>
    <source>
        <strain evidence="10">MAVP-26</strain>
    </source>
</reference>
<dbReference type="PANTHER" id="PTHR34308">
    <property type="entry name" value="COBALAMIN BIOSYNTHESIS PROTEIN CBIB"/>
    <property type="match status" value="1"/>
</dbReference>
<evidence type="ECO:0000256" key="3">
    <source>
        <dbReference type="ARBA" id="ARBA00006263"/>
    </source>
</evidence>
<dbReference type="Pfam" id="PF03186">
    <property type="entry name" value="CobD_Cbib"/>
    <property type="match status" value="1"/>
</dbReference>
<reference evidence="11 12" key="1">
    <citation type="submission" date="2015-08" db="EMBL/GenBank/DDBJ databases">
        <title>Draft Genome Sequences of Vibrio parahaemolyticus Strains.</title>
        <authorList>
            <person name="Gonzalez-Escalona N."/>
            <person name="DePaola A."/>
        </authorList>
    </citation>
    <scope>NUCLEOTIDE SEQUENCE [LARGE SCALE GENOMIC DNA]</scope>
    <source>
        <strain evidence="11 12">CFSAN001621</strain>
    </source>
</reference>
<keyword evidence="5" id="KW-0169">Cobalamin biosynthesis</keyword>
<evidence type="ECO:0000256" key="2">
    <source>
        <dbReference type="ARBA" id="ARBA00004953"/>
    </source>
</evidence>
<keyword evidence="6 9" id="KW-0812">Transmembrane</keyword>
<evidence type="ECO:0000256" key="9">
    <source>
        <dbReference type="SAM" id="Phobius"/>
    </source>
</evidence>
<dbReference type="NCBIfam" id="NF006476">
    <property type="entry name" value="PRK08878.1"/>
    <property type="match status" value="1"/>
</dbReference>
<proteinExistence type="inferred from homology"/>
<sequence>MEEVFQQFYANGALLVMWGALLFHLILPIPHSAHPATLWRKVAEQLAEKVNNHHSYSQSILSGSLALILMTLPCLVLLIALKPLVWQKPLYELALLLLALDWRSCETLTKQLALALSREDKTRCRELLKPFVNRDTETLSLVGIGKAGSETIIMGFGRNVVCVLFWYAIAGGIGALMYRLTMELARAWSPSRRQYAPFGKPAIQIVAVLEFIPLRLFALLLLAGHNMSAVLNGLKQQAKSWPLPGPAWLLCTIGNKFQLSLGGPALYQGVRAERTKIGGRIVPSAIHLAQIQILLVWRIFAWIVIQSFILGLIYQGL</sequence>
<dbReference type="PANTHER" id="PTHR34308:SF1">
    <property type="entry name" value="COBALAMIN BIOSYNTHESIS PROTEIN CBIB"/>
    <property type="match status" value="1"/>
</dbReference>
<dbReference type="EMBL" id="CP023248">
    <property type="protein sequence ID" value="ASZ53163.1"/>
    <property type="molecule type" value="Genomic_DNA"/>
</dbReference>
<protein>
    <submittedName>
        <fullName evidence="10">Adenosylcobinamide-phosphate synthase</fullName>
    </submittedName>
</protein>
<dbReference type="AlphaFoldDB" id="A0A249W8Z1"/>
<evidence type="ECO:0000256" key="5">
    <source>
        <dbReference type="ARBA" id="ARBA00022573"/>
    </source>
</evidence>
<comment type="subcellular location">
    <subcellularLocation>
        <location evidence="1">Cell membrane</location>
        <topology evidence="1">Multi-pass membrane protein</topology>
    </subcellularLocation>
</comment>
<organism evidence="10">
    <name type="scientific">Vibrio parahaemolyticus</name>
    <dbReference type="NCBI Taxonomy" id="670"/>
    <lineage>
        <taxon>Bacteria</taxon>
        <taxon>Pseudomonadati</taxon>
        <taxon>Pseudomonadota</taxon>
        <taxon>Gammaproteobacteria</taxon>
        <taxon>Vibrionales</taxon>
        <taxon>Vibrionaceae</taxon>
        <taxon>Vibrio</taxon>
    </lineage>
</organism>
<keyword evidence="8 9" id="KW-0472">Membrane</keyword>
<dbReference type="GO" id="GO:0009236">
    <property type="term" value="P:cobalamin biosynthetic process"/>
    <property type="evidence" value="ECO:0007669"/>
    <property type="project" value="UniProtKB-UniPathway"/>
</dbReference>
<feature type="transmembrane region" description="Helical" evidence="9">
    <location>
        <begin position="295"/>
        <end position="314"/>
    </location>
</feature>
<accession>A0A249W8Z1</accession>
<keyword evidence="4" id="KW-1003">Cell membrane</keyword>